<name>A0A844ZRT0_9SPHN</name>
<sequence>MNRPLSPDAKAILEALKPEATAISAKTQADLWIKLGVATFSIVLIGGFALIMAQITQASSTANANSDKIDRLTENVTLLVAASQTMQTELTKRGGWMDGQDMYSEQSRLKDQEHDQRLKALEAHQ</sequence>
<keyword evidence="2" id="KW-0472">Membrane</keyword>
<keyword evidence="2" id="KW-1133">Transmembrane helix</keyword>
<accession>A0A844ZRT0</accession>
<feature type="region of interest" description="Disordered" evidence="1">
    <location>
        <begin position="106"/>
        <end position="125"/>
    </location>
</feature>
<protein>
    <submittedName>
        <fullName evidence="3">Uncharacterized protein</fullName>
    </submittedName>
</protein>
<evidence type="ECO:0000313" key="3">
    <source>
        <dbReference type="EMBL" id="MXO89517.1"/>
    </source>
</evidence>
<dbReference type="EMBL" id="WTYX01000001">
    <property type="protein sequence ID" value="MXO89517.1"/>
    <property type="molecule type" value="Genomic_DNA"/>
</dbReference>
<dbReference type="AlphaFoldDB" id="A0A844ZRT0"/>
<dbReference type="RefSeq" id="WP_160602909.1">
    <property type="nucleotide sequence ID" value="NZ_WTYX01000001.1"/>
</dbReference>
<gene>
    <name evidence="3" type="ORF">GRI41_01650</name>
</gene>
<feature type="compositionally biased region" description="Basic and acidic residues" evidence="1">
    <location>
        <begin position="107"/>
        <end position="125"/>
    </location>
</feature>
<keyword evidence="4" id="KW-1185">Reference proteome</keyword>
<evidence type="ECO:0000313" key="4">
    <source>
        <dbReference type="Proteomes" id="UP000442714"/>
    </source>
</evidence>
<evidence type="ECO:0000256" key="1">
    <source>
        <dbReference type="SAM" id="MobiDB-lite"/>
    </source>
</evidence>
<reference evidence="3 4" key="1">
    <citation type="submission" date="2019-12" db="EMBL/GenBank/DDBJ databases">
        <title>Genomic-based taxomic classification of the family Erythrobacteraceae.</title>
        <authorList>
            <person name="Xu L."/>
        </authorList>
    </citation>
    <scope>NUCLEOTIDE SEQUENCE [LARGE SCALE GENOMIC DNA]</scope>
    <source>
        <strain evidence="3 4">KCTC 52763</strain>
    </source>
</reference>
<dbReference type="OrthoDB" id="9840213at2"/>
<comment type="caution">
    <text evidence="3">The sequence shown here is derived from an EMBL/GenBank/DDBJ whole genome shotgun (WGS) entry which is preliminary data.</text>
</comment>
<dbReference type="Proteomes" id="UP000442714">
    <property type="component" value="Unassembled WGS sequence"/>
</dbReference>
<keyword evidence="2" id="KW-0812">Transmembrane</keyword>
<proteinExistence type="predicted"/>
<feature type="transmembrane region" description="Helical" evidence="2">
    <location>
        <begin position="31"/>
        <end position="53"/>
    </location>
</feature>
<evidence type="ECO:0000256" key="2">
    <source>
        <dbReference type="SAM" id="Phobius"/>
    </source>
</evidence>
<organism evidence="3 4">
    <name type="scientific">Pontixanthobacter aquaemixtae</name>
    <dbReference type="NCBI Taxonomy" id="1958940"/>
    <lineage>
        <taxon>Bacteria</taxon>
        <taxon>Pseudomonadati</taxon>
        <taxon>Pseudomonadota</taxon>
        <taxon>Alphaproteobacteria</taxon>
        <taxon>Sphingomonadales</taxon>
        <taxon>Erythrobacteraceae</taxon>
        <taxon>Pontixanthobacter</taxon>
    </lineage>
</organism>